<evidence type="ECO:0000256" key="2">
    <source>
        <dbReference type="ARBA" id="ARBA00023125"/>
    </source>
</evidence>
<dbReference type="SUPFAM" id="SSF46689">
    <property type="entry name" value="Homeodomain-like"/>
    <property type="match status" value="1"/>
</dbReference>
<accession>A0A940NRX0</accession>
<evidence type="ECO:0000313" key="6">
    <source>
        <dbReference type="Proteomes" id="UP000682134"/>
    </source>
</evidence>
<dbReference type="InterPro" id="IPR009057">
    <property type="entry name" value="Homeodomain-like_sf"/>
</dbReference>
<dbReference type="GO" id="GO:0003677">
    <property type="term" value="F:DNA binding"/>
    <property type="evidence" value="ECO:0007669"/>
    <property type="project" value="UniProtKB-UniRule"/>
</dbReference>
<proteinExistence type="predicted"/>
<dbReference type="SUPFAM" id="SSF48498">
    <property type="entry name" value="Tetracyclin repressor-like, C-terminal domain"/>
    <property type="match status" value="1"/>
</dbReference>
<dbReference type="PROSITE" id="PS01081">
    <property type="entry name" value="HTH_TETR_1"/>
    <property type="match status" value="1"/>
</dbReference>
<organism evidence="5 6">
    <name type="scientific">Gottfriedia endophytica</name>
    <dbReference type="NCBI Taxonomy" id="2820819"/>
    <lineage>
        <taxon>Bacteria</taxon>
        <taxon>Bacillati</taxon>
        <taxon>Bacillota</taxon>
        <taxon>Bacilli</taxon>
        <taxon>Bacillales</taxon>
        <taxon>Bacillaceae</taxon>
        <taxon>Gottfriedia</taxon>
    </lineage>
</organism>
<evidence type="ECO:0000259" key="4">
    <source>
        <dbReference type="PROSITE" id="PS50977"/>
    </source>
</evidence>
<reference evidence="5" key="1">
    <citation type="submission" date="2021-04" db="EMBL/GenBank/DDBJ databases">
        <title>Genome seq and assembly of Bacillus sp.</title>
        <authorList>
            <person name="Chhetri G."/>
        </authorList>
    </citation>
    <scope>NUCLEOTIDE SEQUENCE</scope>
    <source>
        <strain evidence="5">RG28</strain>
    </source>
</reference>
<comment type="caution">
    <text evidence="5">The sequence shown here is derived from an EMBL/GenBank/DDBJ whole genome shotgun (WGS) entry which is preliminary data.</text>
</comment>
<feature type="DNA-binding region" description="H-T-H motif" evidence="3">
    <location>
        <begin position="42"/>
        <end position="61"/>
    </location>
</feature>
<keyword evidence="6" id="KW-1185">Reference proteome</keyword>
<dbReference type="InterPro" id="IPR036271">
    <property type="entry name" value="Tet_transcr_reg_TetR-rel_C_sf"/>
</dbReference>
<dbReference type="EMBL" id="JAGIYQ010000001">
    <property type="protein sequence ID" value="MBP0723778.1"/>
    <property type="molecule type" value="Genomic_DNA"/>
</dbReference>
<dbReference type="PRINTS" id="PR00455">
    <property type="entry name" value="HTHTETR"/>
</dbReference>
<dbReference type="InterPro" id="IPR023772">
    <property type="entry name" value="DNA-bd_HTH_TetR-type_CS"/>
</dbReference>
<name>A0A940NRX0_9BACI</name>
<evidence type="ECO:0000313" key="5">
    <source>
        <dbReference type="EMBL" id="MBP0723778.1"/>
    </source>
</evidence>
<dbReference type="AlphaFoldDB" id="A0A940NRX0"/>
<protein>
    <submittedName>
        <fullName evidence="5">TetR/AcrR family transcriptional regulator</fullName>
    </submittedName>
</protein>
<evidence type="ECO:0000256" key="1">
    <source>
        <dbReference type="ARBA" id="ARBA00022491"/>
    </source>
</evidence>
<sequence>MLAIKLSNLLPSEIIEEMNEKERKILEAAIEIFAEKGFFNSSTSEIAKKASVAEGTIFRYFKTKKDLLLSILKPTILKVIAPFEMDQFAKAVFHLEHKTFEDFLHVIIKNRLEMVKHISPVFKIVVQELPFQEDVREQFKELFIEKLHPKISAVIEHFQEKGQICDLPTNTIIRLVITNVIGLVISCLVIGNSSSNWNEEEEIKHTVTFIMSGLSPK</sequence>
<keyword evidence="1" id="KW-0678">Repressor</keyword>
<dbReference type="InterPro" id="IPR050624">
    <property type="entry name" value="HTH-type_Tx_Regulator"/>
</dbReference>
<evidence type="ECO:0000256" key="3">
    <source>
        <dbReference type="PROSITE-ProRule" id="PRU00335"/>
    </source>
</evidence>
<dbReference type="Proteomes" id="UP000682134">
    <property type="component" value="Unassembled WGS sequence"/>
</dbReference>
<dbReference type="Gene3D" id="1.10.357.10">
    <property type="entry name" value="Tetracycline Repressor, domain 2"/>
    <property type="match status" value="1"/>
</dbReference>
<dbReference type="PANTHER" id="PTHR43479">
    <property type="entry name" value="ACREF/ENVCD OPERON REPRESSOR-RELATED"/>
    <property type="match status" value="1"/>
</dbReference>
<dbReference type="InterPro" id="IPR001647">
    <property type="entry name" value="HTH_TetR"/>
</dbReference>
<dbReference type="PANTHER" id="PTHR43479:SF11">
    <property type="entry name" value="ACREF_ENVCD OPERON REPRESSOR-RELATED"/>
    <property type="match status" value="1"/>
</dbReference>
<dbReference type="PROSITE" id="PS50977">
    <property type="entry name" value="HTH_TETR_2"/>
    <property type="match status" value="1"/>
</dbReference>
<dbReference type="Pfam" id="PF00440">
    <property type="entry name" value="TetR_N"/>
    <property type="match status" value="1"/>
</dbReference>
<gene>
    <name evidence="5" type="ORF">J5Y03_01110</name>
</gene>
<keyword evidence="2 3" id="KW-0238">DNA-binding</keyword>
<feature type="domain" description="HTH tetR-type" evidence="4">
    <location>
        <begin position="19"/>
        <end position="79"/>
    </location>
</feature>